<reference evidence="2" key="2">
    <citation type="submission" date="2020-09" db="EMBL/GenBank/DDBJ databases">
        <authorList>
            <person name="Sun Q."/>
            <person name="Zhou Y."/>
        </authorList>
    </citation>
    <scope>NUCLEOTIDE SEQUENCE</scope>
    <source>
        <strain evidence="2">CGMCC 1.12726</strain>
    </source>
</reference>
<sequence length="281" mass="29241">MTRHSITLALILISTCAAASAQETRRIPRPDGVTTAAVYAPTGVCRGIAVLSHGAGGSEKGLAYLAAHLRDGGYLAIVPGHALSGRAALRAHIPQGRLRGAVKEGLSGLVTDADAYRDRFADIQAARDWGKARCRSGFSVLIGHSMGAATTMLLAGADNRLGLDTRIAFDAYIALSPQGAGHIFPANAWRGIRAPVYSLTGTEDAEIDADWTSRLQPYRNMTPGCKWQGVVEGGNHRDFGGGGTAAETALITGSIDAFLAGVRSGKCAGGYRGAGIRVETK</sequence>
<name>A0A917FKJ2_9GAMM</name>
<evidence type="ECO:0000313" key="2">
    <source>
        <dbReference type="EMBL" id="GGF88125.1"/>
    </source>
</evidence>
<protein>
    <recommendedName>
        <fullName evidence="4">Alpha/beta hydrolase</fullName>
    </recommendedName>
</protein>
<accession>A0A917FKJ2</accession>
<evidence type="ECO:0008006" key="4">
    <source>
        <dbReference type="Google" id="ProtNLM"/>
    </source>
</evidence>
<dbReference type="Proteomes" id="UP000632858">
    <property type="component" value="Unassembled WGS sequence"/>
</dbReference>
<feature type="signal peptide" evidence="1">
    <location>
        <begin position="1"/>
        <end position="19"/>
    </location>
</feature>
<dbReference type="InterPro" id="IPR029058">
    <property type="entry name" value="AB_hydrolase_fold"/>
</dbReference>
<dbReference type="SUPFAM" id="SSF53474">
    <property type="entry name" value="alpha/beta-Hydrolases"/>
    <property type="match status" value="1"/>
</dbReference>
<comment type="caution">
    <text evidence="2">The sequence shown here is derived from an EMBL/GenBank/DDBJ whole genome shotgun (WGS) entry which is preliminary data.</text>
</comment>
<evidence type="ECO:0000256" key="1">
    <source>
        <dbReference type="SAM" id="SignalP"/>
    </source>
</evidence>
<proteinExistence type="predicted"/>
<feature type="chain" id="PRO_5037434511" description="Alpha/beta hydrolase" evidence="1">
    <location>
        <begin position="20"/>
        <end position="281"/>
    </location>
</feature>
<dbReference type="RefSeq" id="WP_188447887.1">
    <property type="nucleotide sequence ID" value="NZ_BMFO01000001.1"/>
</dbReference>
<reference evidence="2" key="1">
    <citation type="journal article" date="2014" name="Int. J. Syst. Evol. Microbiol.">
        <title>Complete genome sequence of Corynebacterium casei LMG S-19264T (=DSM 44701T), isolated from a smear-ripened cheese.</title>
        <authorList>
            <consortium name="US DOE Joint Genome Institute (JGI-PGF)"/>
            <person name="Walter F."/>
            <person name="Albersmeier A."/>
            <person name="Kalinowski J."/>
            <person name="Ruckert C."/>
        </authorList>
    </citation>
    <scope>NUCLEOTIDE SEQUENCE</scope>
    <source>
        <strain evidence="2">CGMCC 1.12726</strain>
    </source>
</reference>
<evidence type="ECO:0000313" key="3">
    <source>
        <dbReference type="Proteomes" id="UP000632858"/>
    </source>
</evidence>
<organism evidence="2 3">
    <name type="scientific">Arenimonas maotaiensis</name>
    <dbReference type="NCBI Taxonomy" id="1446479"/>
    <lineage>
        <taxon>Bacteria</taxon>
        <taxon>Pseudomonadati</taxon>
        <taxon>Pseudomonadota</taxon>
        <taxon>Gammaproteobacteria</taxon>
        <taxon>Lysobacterales</taxon>
        <taxon>Lysobacteraceae</taxon>
        <taxon>Arenimonas</taxon>
    </lineage>
</organism>
<dbReference type="EMBL" id="BMFO01000001">
    <property type="protein sequence ID" value="GGF88125.1"/>
    <property type="molecule type" value="Genomic_DNA"/>
</dbReference>
<gene>
    <name evidence="2" type="ORF">GCM10010960_07520</name>
</gene>
<keyword evidence="3" id="KW-1185">Reference proteome</keyword>
<keyword evidence="1" id="KW-0732">Signal</keyword>
<dbReference type="Gene3D" id="3.40.50.1820">
    <property type="entry name" value="alpha/beta hydrolase"/>
    <property type="match status" value="1"/>
</dbReference>
<dbReference type="AlphaFoldDB" id="A0A917FKJ2"/>